<dbReference type="Proteomes" id="UP000184383">
    <property type="component" value="Unassembled WGS sequence"/>
</dbReference>
<evidence type="ECO:0000259" key="2">
    <source>
        <dbReference type="Pfam" id="PF13577"/>
    </source>
</evidence>
<dbReference type="OrthoDB" id="2148716at2759"/>
<organism evidence="3 4">
    <name type="scientific">Aspergillus wentii DTO 134E9</name>
    <dbReference type="NCBI Taxonomy" id="1073089"/>
    <lineage>
        <taxon>Eukaryota</taxon>
        <taxon>Fungi</taxon>
        <taxon>Dikarya</taxon>
        <taxon>Ascomycota</taxon>
        <taxon>Pezizomycotina</taxon>
        <taxon>Eurotiomycetes</taxon>
        <taxon>Eurotiomycetidae</taxon>
        <taxon>Eurotiales</taxon>
        <taxon>Aspergillaceae</taxon>
        <taxon>Aspergillus</taxon>
        <taxon>Aspergillus subgen. Cremei</taxon>
    </lineage>
</organism>
<dbReference type="Pfam" id="PF13577">
    <property type="entry name" value="SnoaL_4"/>
    <property type="match status" value="1"/>
</dbReference>
<dbReference type="InterPro" id="IPR037401">
    <property type="entry name" value="SnoaL-like"/>
</dbReference>
<dbReference type="VEuPathDB" id="FungiDB:ASPWEDRAFT_586108"/>
<keyword evidence="4" id="KW-1185">Reference proteome</keyword>
<evidence type="ECO:0000256" key="1">
    <source>
        <dbReference type="SAM" id="SignalP"/>
    </source>
</evidence>
<accession>A0A1L9RI32</accession>
<proteinExistence type="predicted"/>
<evidence type="ECO:0000313" key="4">
    <source>
        <dbReference type="Proteomes" id="UP000184383"/>
    </source>
</evidence>
<gene>
    <name evidence="3" type="ORF">ASPWEDRAFT_586108</name>
</gene>
<dbReference type="Gene3D" id="3.10.450.50">
    <property type="match status" value="1"/>
</dbReference>
<feature type="signal peptide" evidence="1">
    <location>
        <begin position="1"/>
        <end position="19"/>
    </location>
</feature>
<dbReference type="RefSeq" id="XP_040688266.1">
    <property type="nucleotide sequence ID" value="XM_040838395.1"/>
</dbReference>
<protein>
    <recommendedName>
        <fullName evidence="2">SnoaL-like domain-containing protein</fullName>
    </recommendedName>
</protein>
<reference evidence="4" key="1">
    <citation type="journal article" date="2017" name="Genome Biol.">
        <title>Comparative genomics reveals high biological diversity and specific adaptations in the industrially and medically important fungal genus Aspergillus.</title>
        <authorList>
            <person name="de Vries R.P."/>
            <person name="Riley R."/>
            <person name="Wiebenga A."/>
            <person name="Aguilar-Osorio G."/>
            <person name="Amillis S."/>
            <person name="Uchima C.A."/>
            <person name="Anderluh G."/>
            <person name="Asadollahi M."/>
            <person name="Askin M."/>
            <person name="Barry K."/>
            <person name="Battaglia E."/>
            <person name="Bayram O."/>
            <person name="Benocci T."/>
            <person name="Braus-Stromeyer S.A."/>
            <person name="Caldana C."/>
            <person name="Canovas D."/>
            <person name="Cerqueira G.C."/>
            <person name="Chen F."/>
            <person name="Chen W."/>
            <person name="Choi C."/>
            <person name="Clum A."/>
            <person name="Dos Santos R.A."/>
            <person name="Damasio A.R."/>
            <person name="Diallinas G."/>
            <person name="Emri T."/>
            <person name="Fekete E."/>
            <person name="Flipphi M."/>
            <person name="Freyberg S."/>
            <person name="Gallo A."/>
            <person name="Gournas C."/>
            <person name="Habgood R."/>
            <person name="Hainaut M."/>
            <person name="Harispe M.L."/>
            <person name="Henrissat B."/>
            <person name="Hilden K.S."/>
            <person name="Hope R."/>
            <person name="Hossain A."/>
            <person name="Karabika E."/>
            <person name="Karaffa L."/>
            <person name="Karanyi Z."/>
            <person name="Krasevec N."/>
            <person name="Kuo A."/>
            <person name="Kusch H."/>
            <person name="LaButti K."/>
            <person name="Lagendijk E.L."/>
            <person name="Lapidus A."/>
            <person name="Levasseur A."/>
            <person name="Lindquist E."/>
            <person name="Lipzen A."/>
            <person name="Logrieco A.F."/>
            <person name="MacCabe A."/>
            <person name="Maekelae M.R."/>
            <person name="Malavazi I."/>
            <person name="Melin P."/>
            <person name="Meyer V."/>
            <person name="Mielnichuk N."/>
            <person name="Miskei M."/>
            <person name="Molnar A.P."/>
            <person name="Mule G."/>
            <person name="Ngan C.Y."/>
            <person name="Orejas M."/>
            <person name="Orosz E."/>
            <person name="Ouedraogo J.P."/>
            <person name="Overkamp K.M."/>
            <person name="Park H.-S."/>
            <person name="Perrone G."/>
            <person name="Piumi F."/>
            <person name="Punt P.J."/>
            <person name="Ram A.F."/>
            <person name="Ramon A."/>
            <person name="Rauscher S."/>
            <person name="Record E."/>
            <person name="Riano-Pachon D.M."/>
            <person name="Robert V."/>
            <person name="Roehrig J."/>
            <person name="Ruller R."/>
            <person name="Salamov A."/>
            <person name="Salih N.S."/>
            <person name="Samson R.A."/>
            <person name="Sandor E."/>
            <person name="Sanguinetti M."/>
            <person name="Schuetze T."/>
            <person name="Sepcic K."/>
            <person name="Shelest E."/>
            <person name="Sherlock G."/>
            <person name="Sophianopoulou V."/>
            <person name="Squina F.M."/>
            <person name="Sun H."/>
            <person name="Susca A."/>
            <person name="Todd R.B."/>
            <person name="Tsang A."/>
            <person name="Unkles S.E."/>
            <person name="van de Wiele N."/>
            <person name="van Rossen-Uffink D."/>
            <person name="Oliveira J.V."/>
            <person name="Vesth T.C."/>
            <person name="Visser J."/>
            <person name="Yu J.-H."/>
            <person name="Zhou M."/>
            <person name="Andersen M.R."/>
            <person name="Archer D.B."/>
            <person name="Baker S.E."/>
            <person name="Benoit I."/>
            <person name="Brakhage A.A."/>
            <person name="Braus G.H."/>
            <person name="Fischer R."/>
            <person name="Frisvad J.C."/>
            <person name="Goldman G.H."/>
            <person name="Houbraken J."/>
            <person name="Oakley B."/>
            <person name="Pocsi I."/>
            <person name="Scazzocchio C."/>
            <person name="Seiboth B."/>
            <person name="vanKuyk P.A."/>
            <person name="Wortman J."/>
            <person name="Dyer P.S."/>
            <person name="Grigoriev I.V."/>
        </authorList>
    </citation>
    <scope>NUCLEOTIDE SEQUENCE [LARGE SCALE GENOMIC DNA]</scope>
    <source>
        <strain evidence="4">DTO 134E9</strain>
    </source>
</reference>
<sequence>MRRSFLLLPLAILASLVLANSNVSLNADAPPLPWIDIPAKIEGDVPPQADLLAIQRTMSLYPFVLDGKAWSQLDRIFHPDIWANYSGFIGVVQGLANVSEALSTIMAPVTSQHALTTQLIQVSPNGTTANSWTYYWANHFGTGDMYGEALWTWGTYQDFWVKNRTSREWRIRGRQNIQMGPFFGNTSVLRL</sequence>
<dbReference type="AlphaFoldDB" id="A0A1L9RI32"/>
<feature type="domain" description="SnoaL-like" evidence="2">
    <location>
        <begin position="50"/>
        <end position="174"/>
    </location>
</feature>
<name>A0A1L9RI32_ASPWE</name>
<evidence type="ECO:0000313" key="3">
    <source>
        <dbReference type="EMBL" id="OJJ34590.1"/>
    </source>
</evidence>
<keyword evidence="1" id="KW-0732">Signal</keyword>
<feature type="chain" id="PRO_5013018988" description="SnoaL-like domain-containing protein" evidence="1">
    <location>
        <begin position="20"/>
        <end position="191"/>
    </location>
</feature>
<dbReference type="EMBL" id="KV878213">
    <property type="protein sequence ID" value="OJJ34590.1"/>
    <property type="molecule type" value="Genomic_DNA"/>
</dbReference>
<dbReference type="InterPro" id="IPR032710">
    <property type="entry name" value="NTF2-like_dom_sf"/>
</dbReference>
<dbReference type="GeneID" id="63754243"/>
<dbReference type="SUPFAM" id="SSF54427">
    <property type="entry name" value="NTF2-like"/>
    <property type="match status" value="1"/>
</dbReference>